<feature type="transmembrane region" description="Helical" evidence="1">
    <location>
        <begin position="203"/>
        <end position="227"/>
    </location>
</feature>
<name>A0AAU9VUU6_9CNID</name>
<evidence type="ECO:0000256" key="1">
    <source>
        <dbReference type="SAM" id="Phobius"/>
    </source>
</evidence>
<accession>A0AAU9VUU6</accession>
<keyword evidence="1" id="KW-0812">Transmembrane</keyword>
<dbReference type="EMBL" id="CALNXJ010000003">
    <property type="protein sequence ID" value="CAH3036275.1"/>
    <property type="molecule type" value="Genomic_DNA"/>
</dbReference>
<feature type="transmembrane region" description="Helical" evidence="1">
    <location>
        <begin position="12"/>
        <end position="32"/>
    </location>
</feature>
<reference evidence="2 3" key="1">
    <citation type="submission" date="2022-05" db="EMBL/GenBank/DDBJ databases">
        <authorList>
            <consortium name="Genoscope - CEA"/>
            <person name="William W."/>
        </authorList>
    </citation>
    <scope>NUCLEOTIDE SEQUENCE [LARGE SCALE GENOMIC DNA]</scope>
</reference>
<feature type="transmembrane region" description="Helical" evidence="1">
    <location>
        <begin position="90"/>
        <end position="110"/>
    </location>
</feature>
<keyword evidence="3" id="KW-1185">Reference proteome</keyword>
<keyword evidence="1" id="KW-1133">Transmembrane helix</keyword>
<sequence>MHNFFFSRMVHIMEPCYWLLMMFHLFGLFYNVRLLRSCFKDKTKYAVLQKSRPLMICQSILQLILLSLNANEVTMAFTNKQQEEWCGTNSILMTSVGFLMIYNILAMLAIEHHTIVGLTKAISPKVALIFLVVISTGIGLLLVVSSAAYLCSSHLAITVACLLIMGLVLVVSWRICTHTEDDTEKLADTTTLLNFLSKNKMSVFYTILVSLGITTIIALDVVCSAAYRFQESEETFQSLRFVERVIYLYVMCFAVGISLPLHFRQIIECGCVQETDVKAIEV</sequence>
<protein>
    <submittedName>
        <fullName evidence="2">Uncharacterized protein</fullName>
    </submittedName>
</protein>
<dbReference type="Proteomes" id="UP001159428">
    <property type="component" value="Unassembled WGS sequence"/>
</dbReference>
<keyword evidence="1" id="KW-0472">Membrane</keyword>
<evidence type="ECO:0000313" key="2">
    <source>
        <dbReference type="EMBL" id="CAH3036275.1"/>
    </source>
</evidence>
<evidence type="ECO:0000313" key="3">
    <source>
        <dbReference type="Proteomes" id="UP001159428"/>
    </source>
</evidence>
<feature type="transmembrane region" description="Helical" evidence="1">
    <location>
        <begin position="247"/>
        <end position="263"/>
    </location>
</feature>
<comment type="caution">
    <text evidence="2">The sequence shown here is derived from an EMBL/GenBank/DDBJ whole genome shotgun (WGS) entry which is preliminary data.</text>
</comment>
<proteinExistence type="predicted"/>
<feature type="transmembrane region" description="Helical" evidence="1">
    <location>
        <begin position="155"/>
        <end position="176"/>
    </location>
</feature>
<dbReference type="AlphaFoldDB" id="A0AAU9VUU6"/>
<feature type="transmembrane region" description="Helical" evidence="1">
    <location>
        <begin position="126"/>
        <end position="149"/>
    </location>
</feature>
<organism evidence="2 3">
    <name type="scientific">Pocillopora meandrina</name>
    <dbReference type="NCBI Taxonomy" id="46732"/>
    <lineage>
        <taxon>Eukaryota</taxon>
        <taxon>Metazoa</taxon>
        <taxon>Cnidaria</taxon>
        <taxon>Anthozoa</taxon>
        <taxon>Hexacorallia</taxon>
        <taxon>Scleractinia</taxon>
        <taxon>Astrocoeniina</taxon>
        <taxon>Pocilloporidae</taxon>
        <taxon>Pocillopora</taxon>
    </lineage>
</organism>
<gene>
    <name evidence="2" type="ORF">PMEA_00016756</name>
</gene>